<sequence length="116" mass="12433">MHFVGPSGLRDFGLLDTAVVRPQSSAFGGDAFPTLHEKAAALLHGLARNPPFVDGNKRAAWSATDVFYRLNGHLLHPAEQCDVVALVVDTAEGQLDVPAITCRFRLNTDPLVPGES</sequence>
<keyword evidence="3" id="KW-1185">Reference proteome</keyword>
<dbReference type="Proteomes" id="UP000253495">
    <property type="component" value="Unassembled WGS sequence"/>
</dbReference>
<dbReference type="PANTHER" id="PTHR39426:SF1">
    <property type="entry name" value="HOMOLOGY TO DEATH-ON-CURING PROTEIN OF PHAGE P1"/>
    <property type="match status" value="1"/>
</dbReference>
<dbReference type="InterPro" id="IPR053737">
    <property type="entry name" value="Type_II_TA_Toxin"/>
</dbReference>
<dbReference type="GO" id="GO:0016301">
    <property type="term" value="F:kinase activity"/>
    <property type="evidence" value="ECO:0007669"/>
    <property type="project" value="InterPro"/>
</dbReference>
<dbReference type="Pfam" id="PF02661">
    <property type="entry name" value="Fic"/>
    <property type="match status" value="1"/>
</dbReference>
<dbReference type="PANTHER" id="PTHR39426">
    <property type="entry name" value="HOMOLOGY TO DEATH-ON-CURING PROTEIN OF PHAGE P1"/>
    <property type="match status" value="1"/>
</dbReference>
<evidence type="ECO:0000313" key="3">
    <source>
        <dbReference type="Proteomes" id="UP000253495"/>
    </source>
</evidence>
<evidence type="ECO:0000313" key="2">
    <source>
        <dbReference type="EMBL" id="RCW41082.1"/>
    </source>
</evidence>
<protein>
    <submittedName>
        <fullName evidence="2">Death-on-curing protein</fullName>
    </submittedName>
</protein>
<evidence type="ECO:0000259" key="1">
    <source>
        <dbReference type="PROSITE" id="PS51459"/>
    </source>
</evidence>
<feature type="domain" description="Fido" evidence="1">
    <location>
        <begin position="1"/>
        <end position="106"/>
    </location>
</feature>
<proteinExistence type="predicted"/>
<comment type="caution">
    <text evidence="2">The sequence shown here is derived from an EMBL/GenBank/DDBJ whole genome shotgun (WGS) entry which is preliminary data.</text>
</comment>
<dbReference type="InterPro" id="IPR006440">
    <property type="entry name" value="Doc"/>
</dbReference>
<name>A0A368VJZ5_9ACTN</name>
<dbReference type="OrthoDB" id="9802752at2"/>
<organism evidence="2 3">
    <name type="scientific">Halopolyspora algeriensis</name>
    <dbReference type="NCBI Taxonomy" id="1500506"/>
    <lineage>
        <taxon>Bacteria</taxon>
        <taxon>Bacillati</taxon>
        <taxon>Actinomycetota</taxon>
        <taxon>Actinomycetes</taxon>
        <taxon>Actinomycetes incertae sedis</taxon>
        <taxon>Halopolyspora</taxon>
    </lineage>
</organism>
<dbReference type="EMBL" id="QPJC01000009">
    <property type="protein sequence ID" value="RCW41082.1"/>
    <property type="molecule type" value="Genomic_DNA"/>
</dbReference>
<accession>A0A368VJZ5</accession>
<gene>
    <name evidence="2" type="ORF">DFQ14_109159</name>
</gene>
<dbReference type="AlphaFoldDB" id="A0A368VJZ5"/>
<dbReference type="PROSITE" id="PS51459">
    <property type="entry name" value="FIDO"/>
    <property type="match status" value="1"/>
</dbReference>
<dbReference type="InterPro" id="IPR003812">
    <property type="entry name" value="Fido"/>
</dbReference>
<dbReference type="Gene3D" id="1.20.120.1870">
    <property type="entry name" value="Fic/DOC protein, Fido domain"/>
    <property type="match status" value="1"/>
</dbReference>
<reference evidence="2 3" key="1">
    <citation type="submission" date="2018-07" db="EMBL/GenBank/DDBJ databases">
        <title>Genomic Encyclopedia of Type Strains, Phase III (KMG-III): the genomes of soil and plant-associated and newly described type strains.</title>
        <authorList>
            <person name="Whitman W."/>
        </authorList>
    </citation>
    <scope>NUCLEOTIDE SEQUENCE [LARGE SCALE GENOMIC DNA]</scope>
    <source>
        <strain evidence="2 3">CECT 8575</strain>
    </source>
</reference>